<dbReference type="Pfam" id="PF14307">
    <property type="entry name" value="Glyco_tran_WbsX"/>
    <property type="match status" value="1"/>
</dbReference>
<dbReference type="PANTHER" id="PTHR41244:SF1">
    <property type="entry name" value="GLYCOSYLTRANSFERASE"/>
    <property type="match status" value="1"/>
</dbReference>
<protein>
    <submittedName>
        <fullName evidence="1">Uncharacterized protein</fullName>
    </submittedName>
</protein>
<dbReference type="InterPro" id="IPR032719">
    <property type="entry name" value="WbsX"/>
</dbReference>
<dbReference type="Gene3D" id="3.20.20.80">
    <property type="entry name" value="Glycosidases"/>
    <property type="match status" value="1"/>
</dbReference>
<sequence length="993" mass="121256">MNNNILSYFDWDYYREKYPDIKQNCQTYEDCIWHFCGVRNLNSINKILNGDGMKEGRLFNKKLEELERYGYDKYIQDNPILKNKKNIEIELHFLDNYEKCKLKEENDNITKYFDIEYYKNNNSDLKNLSELELKTHFINHGKNEGRLFSEKLKEFDKKSYIEEHQELNNKSMYELYIHFLDNYEKYKLKFQKEIYNITKYFDIEYYKNNNSDLKNLSELELKTHFINDGKNEGRLFNEKLKEFDKKSYIEEHQELNNKSIYELYIHFLDNYKEFIYVKKGDITYLKDLSNLENTIVIIHNYNMHKGGSLKFIKDVCNNFKEYDYIFVWSKNILDRINFSKNKIMILQYFLFTDIDVNILKNIIIYYNIKLIIPLHDFYFCNKEMYKLNNLEYYVHNNYLNSNIIINSQILCLFYIAYKILYPSEFVYSIYRKIYKNSNLIKFNWIDYKLDKNIKYRRQKIVNNIINIGMLSENSIYKGTEYIDKLEKISKYKEYTINIFIVDKNLPKYNEEEYFTFIKKYNINGLLYLNKWGETYCYSLTKALLTGIPIFYNNIGCFKERIPIAEHYIKNNESEENLIDEEKLLKNYYKFLDIIIENKYDTYDTYDTNSINKIINKENYKGLLEYNLNYKLEQSVNKKDINRNYKVFPIYFPQFHKLDENDYNFYENYTDITNLYYLNLSNNKSKNLNDYPSLDYFNLSKVTDYDYNNQKIINKQFELLNEYKLNGFAVYYYWFSKNSITNENKIMYSVIKKLLNNNYNSNIFYIWANQDWSNEKSLSHKKCNIENDYSNNNINKMIDELIEDFKHKNYFKIDNKPVFYILHPWEISKECLLFIKNQFNVRCKQNGFNGINLRLNNMNEDMNKISNKNDYFYIHPNYKKNQCTTYDEKEKCSLLNYEKYVKENIKLDCDVQCLFYDFDNEVRLSKPNRLEYRTKVINNSINNKLEYINKINEFYKNKLPNDNNILLINAWNEWGEKMTLETSQKNKNKYLELI</sequence>
<organism evidence="1">
    <name type="scientific">viral metagenome</name>
    <dbReference type="NCBI Taxonomy" id="1070528"/>
    <lineage>
        <taxon>unclassified sequences</taxon>
        <taxon>metagenomes</taxon>
        <taxon>organismal metagenomes</taxon>
    </lineage>
</organism>
<dbReference type="EMBL" id="MN740474">
    <property type="protein sequence ID" value="QHU28719.1"/>
    <property type="molecule type" value="Genomic_DNA"/>
</dbReference>
<name>A0A6C0LCP6_9ZZZZ</name>
<dbReference type="PROSITE" id="PS51450">
    <property type="entry name" value="LRR"/>
    <property type="match status" value="1"/>
</dbReference>
<dbReference type="PANTHER" id="PTHR41244">
    <property type="entry name" value="RHAMNAN SYNTHESIS F"/>
    <property type="match status" value="1"/>
</dbReference>
<accession>A0A6C0LCP6</accession>
<evidence type="ECO:0000313" key="1">
    <source>
        <dbReference type="EMBL" id="QHU28719.1"/>
    </source>
</evidence>
<dbReference type="AlphaFoldDB" id="A0A6C0LCP6"/>
<reference evidence="1" key="1">
    <citation type="journal article" date="2020" name="Nature">
        <title>Giant virus diversity and host interactions through global metagenomics.</title>
        <authorList>
            <person name="Schulz F."/>
            <person name="Roux S."/>
            <person name="Paez-Espino D."/>
            <person name="Jungbluth S."/>
            <person name="Walsh D.A."/>
            <person name="Denef V.J."/>
            <person name="McMahon K.D."/>
            <person name="Konstantinidis K.T."/>
            <person name="Eloe-Fadrosh E.A."/>
            <person name="Kyrpides N.C."/>
            <person name="Woyke T."/>
        </authorList>
    </citation>
    <scope>NUCLEOTIDE SEQUENCE</scope>
    <source>
        <strain evidence="1">GVMAG-M-3300027791-30</strain>
    </source>
</reference>
<dbReference type="InterPro" id="IPR001611">
    <property type="entry name" value="Leu-rich_rpt"/>
</dbReference>
<proteinExistence type="predicted"/>